<evidence type="ECO:0000313" key="3">
    <source>
        <dbReference type="Proteomes" id="UP001595615"/>
    </source>
</evidence>
<proteinExistence type="predicted"/>
<protein>
    <submittedName>
        <fullName evidence="2">Glycosyltransferase family 2 protein</fullName>
    </submittedName>
</protein>
<dbReference type="SUPFAM" id="SSF53448">
    <property type="entry name" value="Nucleotide-diphospho-sugar transferases"/>
    <property type="match status" value="1"/>
</dbReference>
<dbReference type="Gene3D" id="3.90.550.10">
    <property type="entry name" value="Spore Coat Polysaccharide Biosynthesis Protein SpsA, Chain A"/>
    <property type="match status" value="1"/>
</dbReference>
<organism evidence="2 3">
    <name type="scientific">Sphingoaurantiacus capsulatus</name>
    <dbReference type="NCBI Taxonomy" id="1771310"/>
    <lineage>
        <taxon>Bacteria</taxon>
        <taxon>Pseudomonadati</taxon>
        <taxon>Pseudomonadota</taxon>
        <taxon>Alphaproteobacteria</taxon>
        <taxon>Sphingomonadales</taxon>
        <taxon>Sphingosinicellaceae</taxon>
        <taxon>Sphingoaurantiacus</taxon>
    </lineage>
</organism>
<dbReference type="Pfam" id="PF00535">
    <property type="entry name" value="Glycos_transf_2"/>
    <property type="match status" value="1"/>
</dbReference>
<name>A0ABV7XCZ9_9SPHN</name>
<dbReference type="InterPro" id="IPR001173">
    <property type="entry name" value="Glyco_trans_2-like"/>
</dbReference>
<feature type="domain" description="Glycosyltransferase 2-like" evidence="1">
    <location>
        <begin position="7"/>
        <end position="133"/>
    </location>
</feature>
<reference evidence="3" key="1">
    <citation type="journal article" date="2019" name="Int. J. Syst. Evol. Microbiol.">
        <title>The Global Catalogue of Microorganisms (GCM) 10K type strain sequencing project: providing services to taxonomists for standard genome sequencing and annotation.</title>
        <authorList>
            <consortium name="The Broad Institute Genomics Platform"/>
            <consortium name="The Broad Institute Genome Sequencing Center for Infectious Disease"/>
            <person name="Wu L."/>
            <person name="Ma J."/>
        </authorList>
    </citation>
    <scope>NUCLEOTIDE SEQUENCE [LARGE SCALE GENOMIC DNA]</scope>
    <source>
        <strain evidence="3">KCTC 42644</strain>
    </source>
</reference>
<dbReference type="PANTHER" id="PTHR43685:SF2">
    <property type="entry name" value="GLYCOSYLTRANSFERASE 2-LIKE DOMAIN-CONTAINING PROTEIN"/>
    <property type="match status" value="1"/>
</dbReference>
<sequence>MERAPISVVMAAWNAAPTIARALDSIAAQTVAPAEVIVVDDASTDATAAIAEAHPLKPRIVRHAANRGGAAALQSGLEAAANDWVAFLDADDEWLPEKLAAQVDALVAEPQASIVATGFTFIDREGQPALDYGVTPFPHEGAEFWRNLLVDSAILQSSALVRRDLALADGGVDASMRTGYDQKLFVRLAGQGPVAYVHRSLVRYHDAPGSLTKLPRAADILPVLAMHERHLALFADRLTPAEQREIRRRRYAEAATGLVLARAWGPALRATAMALKSGEPPTRSLWRLVTNLPPGRQIKRLVRG</sequence>
<dbReference type="EMBL" id="JBHRXV010000010">
    <property type="protein sequence ID" value="MFC3713300.1"/>
    <property type="molecule type" value="Genomic_DNA"/>
</dbReference>
<dbReference type="PANTHER" id="PTHR43685">
    <property type="entry name" value="GLYCOSYLTRANSFERASE"/>
    <property type="match status" value="1"/>
</dbReference>
<dbReference type="RefSeq" id="WP_380861647.1">
    <property type="nucleotide sequence ID" value="NZ_JBHRXV010000010.1"/>
</dbReference>
<evidence type="ECO:0000259" key="1">
    <source>
        <dbReference type="Pfam" id="PF00535"/>
    </source>
</evidence>
<gene>
    <name evidence="2" type="ORF">ACFOMD_11995</name>
</gene>
<dbReference type="CDD" id="cd00761">
    <property type="entry name" value="Glyco_tranf_GTA_type"/>
    <property type="match status" value="1"/>
</dbReference>
<dbReference type="Proteomes" id="UP001595615">
    <property type="component" value="Unassembled WGS sequence"/>
</dbReference>
<evidence type="ECO:0000313" key="2">
    <source>
        <dbReference type="EMBL" id="MFC3713300.1"/>
    </source>
</evidence>
<comment type="caution">
    <text evidence="2">The sequence shown here is derived from an EMBL/GenBank/DDBJ whole genome shotgun (WGS) entry which is preliminary data.</text>
</comment>
<keyword evidence="3" id="KW-1185">Reference proteome</keyword>
<dbReference type="InterPro" id="IPR050834">
    <property type="entry name" value="Glycosyltransf_2"/>
</dbReference>
<dbReference type="InterPro" id="IPR029044">
    <property type="entry name" value="Nucleotide-diphossugar_trans"/>
</dbReference>
<accession>A0ABV7XCZ9</accession>